<proteinExistence type="predicted"/>
<evidence type="ECO:0000313" key="2">
    <source>
        <dbReference type="EMBL" id="ORY88456.1"/>
    </source>
</evidence>
<feature type="compositionally biased region" description="Low complexity" evidence="1">
    <location>
        <begin position="293"/>
        <end position="303"/>
    </location>
</feature>
<gene>
    <name evidence="2" type="ORF">BCR35DRAFT_301592</name>
</gene>
<feature type="compositionally biased region" description="Basic and acidic residues" evidence="1">
    <location>
        <begin position="17"/>
        <end position="42"/>
    </location>
</feature>
<reference evidence="2 3" key="1">
    <citation type="submission" date="2016-07" db="EMBL/GenBank/DDBJ databases">
        <title>Pervasive Adenine N6-methylation of Active Genes in Fungi.</title>
        <authorList>
            <consortium name="DOE Joint Genome Institute"/>
            <person name="Mondo S.J."/>
            <person name="Dannebaum R.O."/>
            <person name="Kuo R.C."/>
            <person name="Labutti K."/>
            <person name="Haridas S."/>
            <person name="Kuo A."/>
            <person name="Salamov A."/>
            <person name="Ahrendt S.R."/>
            <person name="Lipzen A."/>
            <person name="Sullivan W."/>
            <person name="Andreopoulos W.B."/>
            <person name="Clum A."/>
            <person name="Lindquist E."/>
            <person name="Daum C."/>
            <person name="Ramamoorthy G.K."/>
            <person name="Gryganskyi A."/>
            <person name="Culley D."/>
            <person name="Magnuson J.K."/>
            <person name="James T.Y."/>
            <person name="O'Malley M.A."/>
            <person name="Stajich J.E."/>
            <person name="Spatafora J.W."/>
            <person name="Visel A."/>
            <person name="Grigoriev I.V."/>
        </authorList>
    </citation>
    <scope>NUCLEOTIDE SEQUENCE [LARGE SCALE GENOMIC DNA]</scope>
    <source>
        <strain evidence="2 3">62-1032</strain>
    </source>
</reference>
<sequence length="364" mass="38552">MEYESWWEQAEALVDLGDGKPAKSPGKTRESPAELASRRDRCVSLAPSTPRKGGTNAEEEGRRPSPTPTLASTPISRPNSAHLLPRRPSASSIETGLSVEERQKEMLRGVLLNPAHKGASLPSRGPPSPRPGLSILTNARSSSTPADSPVKPRPFGLSSSTTASSPASPYPSSTIAASSPSKTNLRRVSRAGVSGIKDFLLRLRLKASEELAASVNTPQLNQLARAGGTAPEDARRSVSDPTRSLTPSSSRYGSLRRRQPPSSSLQTPPKQQQRWSRAGSSSSEEEDWDKESSPPSAVGTISAAGGGGGRAMMVRTRTQSSAGGVEMGERMVLTTEAMPSLLLKVGEVKERCEECVGRLKGLTV</sequence>
<protein>
    <submittedName>
        <fullName evidence="2">Uncharacterized protein</fullName>
    </submittedName>
</protein>
<dbReference type="AlphaFoldDB" id="A0A1Y2FY49"/>
<evidence type="ECO:0000313" key="3">
    <source>
        <dbReference type="Proteomes" id="UP000193467"/>
    </source>
</evidence>
<keyword evidence="3" id="KW-1185">Reference proteome</keyword>
<evidence type="ECO:0000256" key="1">
    <source>
        <dbReference type="SAM" id="MobiDB-lite"/>
    </source>
</evidence>
<dbReference type="Proteomes" id="UP000193467">
    <property type="component" value="Unassembled WGS sequence"/>
</dbReference>
<feature type="compositionally biased region" description="Low complexity" evidence="1">
    <location>
        <begin position="158"/>
        <end position="183"/>
    </location>
</feature>
<feature type="compositionally biased region" description="Polar residues" evidence="1">
    <location>
        <begin position="68"/>
        <end position="79"/>
    </location>
</feature>
<feature type="region of interest" description="Disordered" evidence="1">
    <location>
        <begin position="212"/>
        <end position="311"/>
    </location>
</feature>
<name>A0A1Y2FY49_9BASI</name>
<organism evidence="2 3">
    <name type="scientific">Leucosporidium creatinivorum</name>
    <dbReference type="NCBI Taxonomy" id="106004"/>
    <lineage>
        <taxon>Eukaryota</taxon>
        <taxon>Fungi</taxon>
        <taxon>Dikarya</taxon>
        <taxon>Basidiomycota</taxon>
        <taxon>Pucciniomycotina</taxon>
        <taxon>Microbotryomycetes</taxon>
        <taxon>Leucosporidiales</taxon>
        <taxon>Leucosporidium</taxon>
    </lineage>
</organism>
<dbReference type="EMBL" id="MCGR01000010">
    <property type="protein sequence ID" value="ORY88456.1"/>
    <property type="molecule type" value="Genomic_DNA"/>
</dbReference>
<comment type="caution">
    <text evidence="2">The sequence shown here is derived from an EMBL/GenBank/DDBJ whole genome shotgun (WGS) entry which is preliminary data.</text>
</comment>
<feature type="compositionally biased region" description="Polar residues" evidence="1">
    <location>
        <begin position="135"/>
        <end position="146"/>
    </location>
</feature>
<feature type="compositionally biased region" description="Low complexity" evidence="1">
    <location>
        <begin position="260"/>
        <end position="273"/>
    </location>
</feature>
<accession>A0A1Y2FY49</accession>
<feature type="region of interest" description="Disordered" evidence="1">
    <location>
        <begin position="14"/>
        <end position="191"/>
    </location>
</feature>
<feature type="compositionally biased region" description="Polar residues" evidence="1">
    <location>
        <begin position="239"/>
        <end position="252"/>
    </location>
</feature>
<dbReference type="InParanoid" id="A0A1Y2FY49"/>
<dbReference type="OrthoDB" id="2554322at2759"/>